<comment type="caution">
    <text evidence="3">The sequence shown here is derived from an EMBL/GenBank/DDBJ whole genome shotgun (WGS) entry which is preliminary data.</text>
</comment>
<organism evidence="3 4">
    <name type="scientific">Monosporascus ibericus</name>
    <dbReference type="NCBI Taxonomy" id="155417"/>
    <lineage>
        <taxon>Eukaryota</taxon>
        <taxon>Fungi</taxon>
        <taxon>Dikarya</taxon>
        <taxon>Ascomycota</taxon>
        <taxon>Pezizomycotina</taxon>
        <taxon>Sordariomycetes</taxon>
        <taxon>Xylariomycetidae</taxon>
        <taxon>Xylariales</taxon>
        <taxon>Xylariales incertae sedis</taxon>
        <taxon>Monosporascus</taxon>
    </lineage>
</organism>
<evidence type="ECO:0000313" key="4">
    <source>
        <dbReference type="Proteomes" id="UP000293360"/>
    </source>
</evidence>
<dbReference type="AlphaFoldDB" id="A0A4V1X9P8"/>
<evidence type="ECO:0000259" key="2">
    <source>
        <dbReference type="Pfam" id="PF13460"/>
    </source>
</evidence>
<keyword evidence="4" id="KW-1185">Reference proteome</keyword>
<reference evidence="3 4" key="1">
    <citation type="submission" date="2018-06" db="EMBL/GenBank/DDBJ databases">
        <title>Complete Genomes of Monosporascus.</title>
        <authorList>
            <person name="Robinson A.J."/>
            <person name="Natvig D.O."/>
        </authorList>
    </citation>
    <scope>NUCLEOTIDE SEQUENCE [LARGE SCALE GENOMIC DNA]</scope>
    <source>
        <strain evidence="3 4">CBS 110550</strain>
    </source>
</reference>
<dbReference type="GO" id="GO:0042602">
    <property type="term" value="F:riboflavin reductase (NADPH) activity"/>
    <property type="evidence" value="ECO:0007669"/>
    <property type="project" value="TreeGrafter"/>
</dbReference>
<comment type="similarity">
    <text evidence="1">Belongs to the avfA family.</text>
</comment>
<dbReference type="PROSITE" id="PS51257">
    <property type="entry name" value="PROKAR_LIPOPROTEIN"/>
    <property type="match status" value="1"/>
</dbReference>
<dbReference type="GO" id="GO:0004074">
    <property type="term" value="F:biliverdin reductase [NAD(P)H] activity"/>
    <property type="evidence" value="ECO:0007669"/>
    <property type="project" value="TreeGrafter"/>
</dbReference>
<evidence type="ECO:0000256" key="1">
    <source>
        <dbReference type="ARBA" id="ARBA00038376"/>
    </source>
</evidence>
<dbReference type="InterPro" id="IPR036291">
    <property type="entry name" value="NAD(P)-bd_dom_sf"/>
</dbReference>
<evidence type="ECO:0000313" key="3">
    <source>
        <dbReference type="EMBL" id="RYO97081.1"/>
    </source>
</evidence>
<proteinExistence type="inferred from homology"/>
<dbReference type="InterPro" id="IPR051606">
    <property type="entry name" value="Polyketide_Oxido-like"/>
</dbReference>
<feature type="domain" description="NAD(P)-binding" evidence="2">
    <location>
        <begin position="17"/>
        <end position="253"/>
    </location>
</feature>
<name>A0A4V1X9P8_9PEZI</name>
<dbReference type="PANTHER" id="PTHR43355:SF2">
    <property type="entry name" value="FLAVIN REDUCTASE (NADPH)"/>
    <property type="match status" value="1"/>
</dbReference>
<protein>
    <recommendedName>
        <fullName evidence="2">NAD(P)-binding domain-containing protein</fullName>
    </recommendedName>
</protein>
<dbReference type="OrthoDB" id="63935at2759"/>
<dbReference type="Pfam" id="PF13460">
    <property type="entry name" value="NAD_binding_10"/>
    <property type="match status" value="1"/>
</dbReference>
<gene>
    <name evidence="3" type="ORF">DL764_007376</name>
</gene>
<dbReference type="InterPro" id="IPR016040">
    <property type="entry name" value="NAD(P)-bd_dom"/>
</dbReference>
<dbReference type="EMBL" id="QJNU01000499">
    <property type="protein sequence ID" value="RYO97081.1"/>
    <property type="molecule type" value="Genomic_DNA"/>
</dbReference>
<dbReference type="STRING" id="155417.A0A4V1X9P8"/>
<accession>A0A4V1X9P8</accession>
<dbReference type="PANTHER" id="PTHR43355">
    <property type="entry name" value="FLAVIN REDUCTASE (NADPH)"/>
    <property type="match status" value="1"/>
</dbReference>
<dbReference type="Gene3D" id="3.40.50.720">
    <property type="entry name" value="NAD(P)-binding Rossmann-like Domain"/>
    <property type="match status" value="1"/>
</dbReference>
<sequence length="271" mass="29551">MSSTETKTTKKTIAFFGATGGCGLSALRYSLAAGHTCIALCRTPSKLTDRFPSARHPNLTVVQGNAHDADAIARCLVVPSDHSDQTNRRTRLVDTIVFSLGGAFVWSRLTIDDPHVCEKGIAAVLEAIATVRSSNPKYTGWRPTIAAISSTGISRAGRDIPLLMVPLYHGALRIPHADKRALEDRLVARDGSGGGDCDYDYVVVRPSLLSDGAKPERDIRIGVEDLRAEVFESRETGSFISREDVGRWIFEELIEGDRGKRYHGKAVSITW</sequence>
<dbReference type="Proteomes" id="UP000293360">
    <property type="component" value="Unassembled WGS sequence"/>
</dbReference>
<dbReference type="SUPFAM" id="SSF51735">
    <property type="entry name" value="NAD(P)-binding Rossmann-fold domains"/>
    <property type="match status" value="1"/>
</dbReference>